<dbReference type="Proteomes" id="UP000247498">
    <property type="component" value="Unassembled WGS sequence"/>
</dbReference>
<dbReference type="OrthoDB" id="195555at2759"/>
<protein>
    <recommendedName>
        <fullName evidence="2">DUF6816 domain-containing protein</fullName>
    </recommendedName>
</protein>
<dbReference type="EMBL" id="BDRX01000186">
    <property type="protein sequence ID" value="GBG00009.1"/>
    <property type="molecule type" value="Genomic_DNA"/>
</dbReference>
<evidence type="ECO:0000313" key="4">
    <source>
        <dbReference type="Proteomes" id="UP000247498"/>
    </source>
</evidence>
<dbReference type="Pfam" id="PF20670">
    <property type="entry name" value="DUF6816"/>
    <property type="match status" value="1"/>
</dbReference>
<accession>A0A2V0PJN4</accession>
<gene>
    <name evidence="3" type="ORF">Rsub_12787</name>
</gene>
<proteinExistence type="predicted"/>
<reference evidence="3 4" key="1">
    <citation type="journal article" date="2018" name="Sci. Rep.">
        <title>Raphidocelis subcapitata (=Pseudokirchneriella subcapitata) provides an insight into genome evolution and environmental adaptations in the Sphaeropleales.</title>
        <authorList>
            <person name="Suzuki S."/>
            <person name="Yamaguchi H."/>
            <person name="Nakajima N."/>
            <person name="Kawachi M."/>
        </authorList>
    </citation>
    <scope>NUCLEOTIDE SEQUENCE [LARGE SCALE GENOMIC DNA]</scope>
    <source>
        <strain evidence="3 4">NIES-35</strain>
    </source>
</reference>
<evidence type="ECO:0000259" key="2">
    <source>
        <dbReference type="Pfam" id="PF20670"/>
    </source>
</evidence>
<comment type="caution">
    <text evidence="3">The sequence shown here is derived from an EMBL/GenBank/DDBJ whole genome shotgun (WGS) entry which is preliminary data.</text>
</comment>
<name>A0A2V0PJN4_9CHLO</name>
<evidence type="ECO:0000256" key="1">
    <source>
        <dbReference type="SAM" id="MobiDB-lite"/>
    </source>
</evidence>
<dbReference type="AlphaFoldDB" id="A0A2V0PJN4"/>
<evidence type="ECO:0000313" key="3">
    <source>
        <dbReference type="EMBL" id="GBG00009.1"/>
    </source>
</evidence>
<dbReference type="InParanoid" id="A0A2V0PJN4"/>
<dbReference type="InterPro" id="IPR049213">
    <property type="entry name" value="DUF6816"/>
</dbReference>
<sequence>MATPRGLFESVRRAVKGAADSAQEVLEVLQPGALPGSVRWDARLRADAARAVDGAVARWRAENARFEREEGGGAETGQQQQQQQQQQHSTRRRLLLAGGAGCAWAAAAAPPPAVASPEGDAAAAAALLRRAVGPAGDVRQPGPPLPFAPRQSYYPKWMFGEWDVRSRFSGFSAPLGPRFVRPELLAGAEAPKEDGGVGSDYEFRARYYSTLPDTLANRTRVNLGFLPQDAIIPDRAFNARAAGDGYLGPGAVGAAAYDPTEAPDRLTLEYSRVGEDMRPLPPRRVELYIQRIQAGEVPVEYDEDGAPLAAAAAGGADGAAEAWPPLGAPCFVLSEMCRQVTLGVRQADVQDYEIVTAFALTAPGRVSARQRTLLYLEPRDELFFSARGRAVAVYEYDLEFERVPVEGAIACVDTPKSVTQCI</sequence>
<feature type="region of interest" description="Disordered" evidence="1">
    <location>
        <begin position="67"/>
        <end position="92"/>
    </location>
</feature>
<feature type="domain" description="DUF6816" evidence="2">
    <location>
        <begin position="147"/>
        <end position="274"/>
    </location>
</feature>
<keyword evidence="4" id="KW-1185">Reference proteome</keyword>
<organism evidence="3 4">
    <name type="scientific">Raphidocelis subcapitata</name>
    <dbReference type="NCBI Taxonomy" id="307507"/>
    <lineage>
        <taxon>Eukaryota</taxon>
        <taxon>Viridiplantae</taxon>
        <taxon>Chlorophyta</taxon>
        <taxon>core chlorophytes</taxon>
        <taxon>Chlorophyceae</taxon>
        <taxon>CS clade</taxon>
        <taxon>Sphaeropleales</taxon>
        <taxon>Selenastraceae</taxon>
        <taxon>Raphidocelis</taxon>
    </lineage>
</organism>
<feature type="compositionally biased region" description="Low complexity" evidence="1">
    <location>
        <begin position="76"/>
        <end position="87"/>
    </location>
</feature>